<evidence type="ECO:0000313" key="5">
    <source>
        <dbReference type="EMBL" id="TES46646.1"/>
    </source>
</evidence>
<keyword evidence="1" id="KW-0540">Nuclease</keyword>
<dbReference type="SMART" id="SM00479">
    <property type="entry name" value="EXOIII"/>
    <property type="match status" value="1"/>
</dbReference>
<evidence type="ECO:0000256" key="2">
    <source>
        <dbReference type="ARBA" id="ARBA00022801"/>
    </source>
</evidence>
<dbReference type="CDD" id="cd06127">
    <property type="entry name" value="DEDDh"/>
    <property type="match status" value="1"/>
</dbReference>
<evidence type="ECO:0000256" key="1">
    <source>
        <dbReference type="ARBA" id="ARBA00022722"/>
    </source>
</evidence>
<dbReference type="InterPro" id="IPR013520">
    <property type="entry name" value="Ribonucl_H"/>
</dbReference>
<evidence type="ECO:0000259" key="4">
    <source>
        <dbReference type="SMART" id="SM00479"/>
    </source>
</evidence>
<dbReference type="AlphaFoldDB" id="A0A4Y7WFU3"/>
<evidence type="ECO:0000256" key="3">
    <source>
        <dbReference type="ARBA" id="ARBA00022839"/>
    </source>
</evidence>
<evidence type="ECO:0000313" key="6">
    <source>
        <dbReference type="Proteomes" id="UP000298210"/>
    </source>
</evidence>
<dbReference type="PANTHER" id="PTHR30231:SF4">
    <property type="entry name" value="PROTEIN NEN2"/>
    <property type="match status" value="1"/>
</dbReference>
<dbReference type="Gene3D" id="3.30.420.10">
    <property type="entry name" value="Ribonuclease H-like superfamily/Ribonuclease H"/>
    <property type="match status" value="1"/>
</dbReference>
<dbReference type="GO" id="GO:0005829">
    <property type="term" value="C:cytosol"/>
    <property type="evidence" value="ECO:0007669"/>
    <property type="project" value="TreeGrafter"/>
</dbReference>
<protein>
    <submittedName>
        <fullName evidence="5">3'-5' exonuclease</fullName>
    </submittedName>
</protein>
<dbReference type="FunFam" id="3.30.420.10:FF:000045">
    <property type="entry name" value="3'-5' exonuclease DinG"/>
    <property type="match status" value="1"/>
</dbReference>
<dbReference type="GO" id="GO:0008408">
    <property type="term" value="F:3'-5' exonuclease activity"/>
    <property type="evidence" value="ECO:0007669"/>
    <property type="project" value="TreeGrafter"/>
</dbReference>
<dbReference type="RefSeq" id="WP_134260025.1">
    <property type="nucleotide sequence ID" value="NZ_LDIM01000013.1"/>
</dbReference>
<dbReference type="EMBL" id="SNUX01000004">
    <property type="protein sequence ID" value="TES46646.1"/>
    <property type="molecule type" value="Genomic_DNA"/>
</dbReference>
<dbReference type="InterPro" id="IPR036397">
    <property type="entry name" value="RNaseH_sf"/>
</dbReference>
<keyword evidence="3 5" id="KW-0269">Exonuclease</keyword>
<proteinExistence type="predicted"/>
<organism evidence="5 6">
    <name type="scientific">Shouchella lehensis</name>
    <dbReference type="NCBI Taxonomy" id="300825"/>
    <lineage>
        <taxon>Bacteria</taxon>
        <taxon>Bacillati</taxon>
        <taxon>Bacillota</taxon>
        <taxon>Bacilli</taxon>
        <taxon>Bacillales</taxon>
        <taxon>Bacillaceae</taxon>
        <taxon>Shouchella</taxon>
    </lineage>
</organism>
<dbReference type="NCBIfam" id="NF005836">
    <property type="entry name" value="PRK07740.1"/>
    <property type="match status" value="1"/>
</dbReference>
<sequence>MNLITIMRQISARFTPGVSSSSADQASQMARFRQYQKEAQKDVLDEPLRELPMVVFDLETSGFQPDYGDSILSIGAVKIKGSSILHEHFYKTIKPKQTPSAEILQLTGLTTAELEQSEALKDVLLAFYQFVGSSTLIAHHAAHERRFMRHATWHELGRTFTHRLIDTSFLTQLTAAHQSFEQLEDWCHAYDIAVGNRHHALADAHMAAQLWVKHLVVADHAGYATLSDLYKALAAKK</sequence>
<dbReference type="SUPFAM" id="SSF53098">
    <property type="entry name" value="Ribonuclease H-like"/>
    <property type="match status" value="1"/>
</dbReference>
<keyword evidence="2" id="KW-0378">Hydrolase</keyword>
<dbReference type="Proteomes" id="UP000298210">
    <property type="component" value="Unassembled WGS sequence"/>
</dbReference>
<comment type="caution">
    <text evidence="5">The sequence shown here is derived from an EMBL/GenBank/DDBJ whole genome shotgun (WGS) entry which is preliminary data.</text>
</comment>
<dbReference type="PANTHER" id="PTHR30231">
    <property type="entry name" value="DNA POLYMERASE III SUBUNIT EPSILON"/>
    <property type="match status" value="1"/>
</dbReference>
<dbReference type="Pfam" id="PF00929">
    <property type="entry name" value="RNase_T"/>
    <property type="match status" value="1"/>
</dbReference>
<dbReference type="GO" id="GO:0003676">
    <property type="term" value="F:nucleic acid binding"/>
    <property type="evidence" value="ECO:0007669"/>
    <property type="project" value="InterPro"/>
</dbReference>
<accession>A0A4Y7WFU3</accession>
<gene>
    <name evidence="5" type="ORF">E2L03_18350</name>
</gene>
<reference evidence="5 6" key="1">
    <citation type="submission" date="2019-03" db="EMBL/GenBank/DDBJ databases">
        <authorList>
            <person name="Liu G."/>
        </authorList>
    </citation>
    <scope>NUCLEOTIDE SEQUENCE [LARGE SCALE GENOMIC DNA]</scope>
    <source>
        <strain evidence="5 6">DSM 19099</strain>
    </source>
</reference>
<feature type="domain" description="Exonuclease" evidence="4">
    <location>
        <begin position="52"/>
        <end position="222"/>
    </location>
</feature>
<dbReference type="InterPro" id="IPR012337">
    <property type="entry name" value="RNaseH-like_sf"/>
</dbReference>
<name>A0A4Y7WFU3_9BACI</name>